<keyword evidence="2" id="KW-0732">Signal</keyword>
<dbReference type="Pfam" id="PF00657">
    <property type="entry name" value="Lipase_GDSL"/>
    <property type="match status" value="1"/>
</dbReference>
<evidence type="ECO:0000313" key="3">
    <source>
        <dbReference type="EMBL" id="EEF34083.1"/>
    </source>
</evidence>
<dbReference type="Proteomes" id="UP000008311">
    <property type="component" value="Unassembled WGS sequence"/>
</dbReference>
<dbReference type="eggNOG" id="ENOG502QTDW">
    <property type="taxonomic scope" value="Eukaryota"/>
</dbReference>
<keyword evidence="4" id="KW-1185">Reference proteome</keyword>
<feature type="signal peptide" evidence="2">
    <location>
        <begin position="1"/>
        <end position="27"/>
    </location>
</feature>
<sequence length="344" mass="38647">MDFKTTINILKLFLSTAFFLSLTTASSSKIFTSSTSNITAIFGFGDSTIDTGNNNYIPTDTRSNYPSYGRDFPFRIPTGRFSNGKLPIDLITASLGLKRLLPPYLKPLLTSFELPTGASFGSAGSGLDPLTSQAANVLSMPDQISLFDQALSRIRRLKGQERAEFIVKNALFFFSIGTNDFTNYYNTRQRADKFNISGYQDFILKRYEDAIRSLYNRGARRFAVTGLWPVGCLPIQITINNITNPRRCVEAQNIDSIAYNVKLRELATALEIQLQGSRIAFYEQYASILDMINNPATYDKKDLRKPLEVAAGRASLNSELHVLRLHQHALMPRNFYSGMLYTQL</sequence>
<dbReference type="PANTHER" id="PTHR45642:SF96">
    <property type="entry name" value="GDSL ESTERASE_LIPASE"/>
    <property type="match status" value="1"/>
</dbReference>
<dbReference type="InterPro" id="IPR001087">
    <property type="entry name" value="GDSL"/>
</dbReference>
<protein>
    <submittedName>
        <fullName evidence="3">Zinc finger protein, putative</fullName>
    </submittedName>
</protein>
<dbReference type="InParanoid" id="B9SQQ6"/>
<evidence type="ECO:0000256" key="2">
    <source>
        <dbReference type="SAM" id="SignalP"/>
    </source>
</evidence>
<feature type="chain" id="PRO_5002889589" evidence="2">
    <location>
        <begin position="28"/>
        <end position="344"/>
    </location>
</feature>
<evidence type="ECO:0000256" key="1">
    <source>
        <dbReference type="ARBA" id="ARBA00008668"/>
    </source>
</evidence>
<organism evidence="3 4">
    <name type="scientific">Ricinus communis</name>
    <name type="common">Castor bean</name>
    <dbReference type="NCBI Taxonomy" id="3988"/>
    <lineage>
        <taxon>Eukaryota</taxon>
        <taxon>Viridiplantae</taxon>
        <taxon>Streptophyta</taxon>
        <taxon>Embryophyta</taxon>
        <taxon>Tracheophyta</taxon>
        <taxon>Spermatophyta</taxon>
        <taxon>Magnoliopsida</taxon>
        <taxon>eudicotyledons</taxon>
        <taxon>Gunneridae</taxon>
        <taxon>Pentapetalae</taxon>
        <taxon>rosids</taxon>
        <taxon>fabids</taxon>
        <taxon>Malpighiales</taxon>
        <taxon>Euphorbiaceae</taxon>
        <taxon>Acalyphoideae</taxon>
        <taxon>Acalypheae</taxon>
        <taxon>Ricinus</taxon>
    </lineage>
</organism>
<proteinExistence type="inferred from homology"/>
<reference evidence="4" key="1">
    <citation type="journal article" date="2010" name="Nat. Biotechnol.">
        <title>Draft genome sequence of the oilseed species Ricinus communis.</title>
        <authorList>
            <person name="Chan A.P."/>
            <person name="Crabtree J."/>
            <person name="Zhao Q."/>
            <person name="Lorenzi H."/>
            <person name="Orvis J."/>
            <person name="Puiu D."/>
            <person name="Melake-Berhan A."/>
            <person name="Jones K.M."/>
            <person name="Redman J."/>
            <person name="Chen G."/>
            <person name="Cahoon E.B."/>
            <person name="Gedil M."/>
            <person name="Stanke M."/>
            <person name="Haas B.J."/>
            <person name="Wortman J.R."/>
            <person name="Fraser-Liggett C.M."/>
            <person name="Ravel J."/>
            <person name="Rabinowicz P.D."/>
        </authorList>
    </citation>
    <scope>NUCLEOTIDE SEQUENCE [LARGE SCALE GENOMIC DNA]</scope>
    <source>
        <strain evidence="4">cv. Hale</strain>
    </source>
</reference>
<dbReference type="InterPro" id="IPR035669">
    <property type="entry name" value="SGNH_plant_lipase-like"/>
</dbReference>
<accession>B9SQQ6</accession>
<dbReference type="Gene3D" id="3.40.50.1110">
    <property type="entry name" value="SGNH hydrolase"/>
    <property type="match status" value="1"/>
</dbReference>
<evidence type="ECO:0000313" key="4">
    <source>
        <dbReference type="Proteomes" id="UP000008311"/>
    </source>
</evidence>
<dbReference type="GO" id="GO:0016788">
    <property type="term" value="F:hydrolase activity, acting on ester bonds"/>
    <property type="evidence" value="ECO:0007669"/>
    <property type="project" value="InterPro"/>
</dbReference>
<dbReference type="EMBL" id="EQ974089">
    <property type="protein sequence ID" value="EEF34083.1"/>
    <property type="molecule type" value="Genomic_DNA"/>
</dbReference>
<name>B9SQQ6_RICCO</name>
<dbReference type="InterPro" id="IPR036514">
    <property type="entry name" value="SGNH_hydro_sf"/>
</dbReference>
<dbReference type="PANTHER" id="PTHR45642">
    <property type="entry name" value="GDSL ESTERASE/LIPASE EXL3"/>
    <property type="match status" value="1"/>
</dbReference>
<dbReference type="InterPro" id="IPR050592">
    <property type="entry name" value="GDSL_lipolytic_enzyme"/>
</dbReference>
<comment type="similarity">
    <text evidence="1">Belongs to the 'GDSL' lipolytic enzyme family.</text>
</comment>
<gene>
    <name evidence="3" type="ORF">RCOM_0839630</name>
</gene>
<dbReference type="AlphaFoldDB" id="B9SQQ6"/>
<dbReference type="CDD" id="cd01837">
    <property type="entry name" value="SGNH_plant_lipase_like"/>
    <property type="match status" value="1"/>
</dbReference>